<feature type="domain" description="HTH luxR-type" evidence="4">
    <location>
        <begin position="27"/>
        <end position="92"/>
    </location>
</feature>
<dbReference type="GO" id="GO:0006355">
    <property type="term" value="P:regulation of DNA-templated transcription"/>
    <property type="evidence" value="ECO:0007669"/>
    <property type="project" value="InterPro"/>
</dbReference>
<dbReference type="PROSITE" id="PS50043">
    <property type="entry name" value="HTH_LUXR_2"/>
    <property type="match status" value="1"/>
</dbReference>
<dbReference type="RefSeq" id="WP_207143451.1">
    <property type="nucleotide sequence ID" value="NZ_JAEKJZ010000007.1"/>
</dbReference>
<proteinExistence type="predicted"/>
<evidence type="ECO:0000313" key="6">
    <source>
        <dbReference type="Proteomes" id="UP000664096"/>
    </source>
</evidence>
<evidence type="ECO:0000313" key="5">
    <source>
        <dbReference type="EMBL" id="MBN9673551.1"/>
    </source>
</evidence>
<dbReference type="InterPro" id="IPR016032">
    <property type="entry name" value="Sig_transdc_resp-reg_C-effctor"/>
</dbReference>
<dbReference type="CDD" id="cd06170">
    <property type="entry name" value="LuxR_C_like"/>
    <property type="match status" value="1"/>
</dbReference>
<reference evidence="5" key="1">
    <citation type="submission" date="2020-12" db="EMBL/GenBank/DDBJ databases">
        <title>Oil enriched cultivation method for isolating marine PHA-producing bacteria.</title>
        <authorList>
            <person name="Zheng W."/>
            <person name="Yu S."/>
            <person name="Huang Y."/>
        </authorList>
    </citation>
    <scope>NUCLEOTIDE SEQUENCE</scope>
    <source>
        <strain evidence="5">SY-2-12</strain>
    </source>
</reference>
<evidence type="ECO:0000256" key="3">
    <source>
        <dbReference type="ARBA" id="ARBA00023163"/>
    </source>
</evidence>
<dbReference type="Proteomes" id="UP000664096">
    <property type="component" value="Unassembled WGS sequence"/>
</dbReference>
<dbReference type="SMART" id="SM00421">
    <property type="entry name" value="HTH_LUXR"/>
    <property type="match status" value="1"/>
</dbReference>
<dbReference type="PRINTS" id="PR00038">
    <property type="entry name" value="HTHLUXR"/>
</dbReference>
<sequence length="103" mass="11098">MTAHFAPQTCATQGRSHAAVAGNIHWPVNLSERMTPRQLEIMLMLAEGKVNKQIAYELDVSTATVKVHIRNAITRLGAKNRMNAVAIVAANSVVFQNSVACAA</sequence>
<dbReference type="AlphaFoldDB" id="A0A939EIY5"/>
<keyword evidence="2" id="KW-0238">DNA-binding</keyword>
<dbReference type="PANTHER" id="PTHR44688:SF16">
    <property type="entry name" value="DNA-BINDING TRANSCRIPTIONAL ACTIVATOR DEVR_DOSR"/>
    <property type="match status" value="1"/>
</dbReference>
<dbReference type="PROSITE" id="PS00622">
    <property type="entry name" value="HTH_LUXR_1"/>
    <property type="match status" value="1"/>
</dbReference>
<dbReference type="PANTHER" id="PTHR44688">
    <property type="entry name" value="DNA-BINDING TRANSCRIPTIONAL ACTIVATOR DEVR_DOSR"/>
    <property type="match status" value="1"/>
</dbReference>
<dbReference type="Gene3D" id="1.10.10.10">
    <property type="entry name" value="Winged helix-like DNA-binding domain superfamily/Winged helix DNA-binding domain"/>
    <property type="match status" value="1"/>
</dbReference>
<name>A0A939EIY5_9HYPH</name>
<dbReference type="EMBL" id="JAEKJZ010000007">
    <property type="protein sequence ID" value="MBN9673551.1"/>
    <property type="molecule type" value="Genomic_DNA"/>
</dbReference>
<dbReference type="SUPFAM" id="SSF46894">
    <property type="entry name" value="C-terminal effector domain of the bipartite response regulators"/>
    <property type="match status" value="1"/>
</dbReference>
<evidence type="ECO:0000259" key="4">
    <source>
        <dbReference type="PROSITE" id="PS50043"/>
    </source>
</evidence>
<dbReference type="Pfam" id="PF00196">
    <property type="entry name" value="GerE"/>
    <property type="match status" value="1"/>
</dbReference>
<gene>
    <name evidence="5" type="ORF">JF539_24560</name>
</gene>
<dbReference type="InterPro" id="IPR000792">
    <property type="entry name" value="Tscrpt_reg_LuxR_C"/>
</dbReference>
<dbReference type="InterPro" id="IPR036388">
    <property type="entry name" value="WH-like_DNA-bd_sf"/>
</dbReference>
<dbReference type="GO" id="GO:0003677">
    <property type="term" value="F:DNA binding"/>
    <property type="evidence" value="ECO:0007669"/>
    <property type="project" value="UniProtKB-KW"/>
</dbReference>
<accession>A0A939EIY5</accession>
<comment type="caution">
    <text evidence="5">The sequence shown here is derived from an EMBL/GenBank/DDBJ whole genome shotgun (WGS) entry which is preliminary data.</text>
</comment>
<protein>
    <submittedName>
        <fullName evidence="5">Response regulator transcription factor</fullName>
    </submittedName>
</protein>
<evidence type="ECO:0000256" key="2">
    <source>
        <dbReference type="ARBA" id="ARBA00023125"/>
    </source>
</evidence>
<evidence type="ECO:0000256" key="1">
    <source>
        <dbReference type="ARBA" id="ARBA00023015"/>
    </source>
</evidence>
<keyword evidence="3" id="KW-0804">Transcription</keyword>
<organism evidence="5 6">
    <name type="scientific">Roseibium aggregatum</name>
    <dbReference type="NCBI Taxonomy" id="187304"/>
    <lineage>
        <taxon>Bacteria</taxon>
        <taxon>Pseudomonadati</taxon>
        <taxon>Pseudomonadota</taxon>
        <taxon>Alphaproteobacteria</taxon>
        <taxon>Hyphomicrobiales</taxon>
        <taxon>Stappiaceae</taxon>
        <taxon>Roseibium</taxon>
    </lineage>
</organism>
<keyword evidence="1" id="KW-0805">Transcription regulation</keyword>